<dbReference type="GO" id="GO:0006355">
    <property type="term" value="P:regulation of DNA-templated transcription"/>
    <property type="evidence" value="ECO:0007669"/>
    <property type="project" value="InterPro"/>
</dbReference>
<feature type="transmembrane region" description="Helical" evidence="2">
    <location>
        <begin position="48"/>
        <end position="69"/>
    </location>
</feature>
<dbReference type="PROSITE" id="PS50043">
    <property type="entry name" value="HTH_LUXR_2"/>
    <property type="match status" value="1"/>
</dbReference>
<dbReference type="InterPro" id="IPR000792">
    <property type="entry name" value="Tscrpt_reg_LuxR_C"/>
</dbReference>
<protein>
    <submittedName>
        <fullName evidence="4">Helix-turn-helix transcriptional regulator</fullName>
    </submittedName>
</protein>
<evidence type="ECO:0000256" key="2">
    <source>
        <dbReference type="SAM" id="Phobius"/>
    </source>
</evidence>
<dbReference type="RefSeq" id="WP_317626184.1">
    <property type="nucleotide sequence ID" value="NZ_JANFFA010000003.1"/>
</dbReference>
<accession>A0AAJ1UEH7</accession>
<feature type="coiled-coil region" evidence="1">
    <location>
        <begin position="69"/>
        <end position="96"/>
    </location>
</feature>
<dbReference type="GO" id="GO:0003677">
    <property type="term" value="F:DNA binding"/>
    <property type="evidence" value="ECO:0007669"/>
    <property type="project" value="InterPro"/>
</dbReference>
<evidence type="ECO:0000313" key="5">
    <source>
        <dbReference type="Proteomes" id="UP001227162"/>
    </source>
</evidence>
<evidence type="ECO:0000259" key="3">
    <source>
        <dbReference type="PROSITE" id="PS50043"/>
    </source>
</evidence>
<keyword evidence="2" id="KW-0812">Transmembrane</keyword>
<dbReference type="SUPFAM" id="SSF46894">
    <property type="entry name" value="C-terminal effector domain of the bipartite response regulators"/>
    <property type="match status" value="1"/>
</dbReference>
<evidence type="ECO:0000313" key="4">
    <source>
        <dbReference type="EMBL" id="MDQ2094557.1"/>
    </source>
</evidence>
<keyword evidence="2" id="KW-0472">Membrane</keyword>
<dbReference type="AlphaFoldDB" id="A0AAJ1UEH7"/>
<dbReference type="SMART" id="SM00421">
    <property type="entry name" value="HTH_LUXR"/>
    <property type="match status" value="1"/>
</dbReference>
<reference evidence="4" key="2">
    <citation type="submission" date="2023-04" db="EMBL/GenBank/DDBJ databases">
        <title>'Rhodoalgimonas zhirmunskyi' gen. nov., isolated from a red alga.</title>
        <authorList>
            <person name="Nedashkovskaya O.I."/>
            <person name="Otstavnykh N.Y."/>
            <person name="Bystritskaya E.P."/>
            <person name="Balabanova L.A."/>
            <person name="Isaeva M.P."/>
        </authorList>
    </citation>
    <scope>NUCLEOTIDE SEQUENCE</scope>
    <source>
        <strain evidence="4">10Alg 79</strain>
    </source>
</reference>
<dbReference type="EMBL" id="JANFFA010000003">
    <property type="protein sequence ID" value="MDQ2094557.1"/>
    <property type="molecule type" value="Genomic_DNA"/>
</dbReference>
<organism evidence="4 5">
    <name type="scientific">Rhodalgimonas zhirmunskyi</name>
    <dbReference type="NCBI Taxonomy" id="2964767"/>
    <lineage>
        <taxon>Bacteria</taxon>
        <taxon>Pseudomonadati</taxon>
        <taxon>Pseudomonadota</taxon>
        <taxon>Alphaproteobacteria</taxon>
        <taxon>Rhodobacterales</taxon>
        <taxon>Roseobacteraceae</taxon>
        <taxon>Rhodalgimonas</taxon>
    </lineage>
</organism>
<sequence>MSGLDCLTPRRLRIVFYIQAMCVGIFLAGTFRELFLKEASEITAPIEIALRLFVATGMVLGTVLGWSALRNSMRKAQETERKLKDASNAFMDVMAEHFKQWDLTPAESDVALFSLKGLTVNEIAELRGTSAGTVKAQSNAIYRKAGVSGRPQLLSLFIDDLIQDELPGRIKEKAQSTAPSTLSTVSG</sequence>
<feature type="domain" description="HTH luxR-type" evidence="3">
    <location>
        <begin position="96"/>
        <end position="161"/>
    </location>
</feature>
<dbReference type="InterPro" id="IPR036388">
    <property type="entry name" value="WH-like_DNA-bd_sf"/>
</dbReference>
<keyword evidence="1" id="KW-0175">Coiled coil</keyword>
<dbReference type="Gene3D" id="1.10.10.10">
    <property type="entry name" value="Winged helix-like DNA-binding domain superfamily/Winged helix DNA-binding domain"/>
    <property type="match status" value="1"/>
</dbReference>
<dbReference type="InterPro" id="IPR016032">
    <property type="entry name" value="Sig_transdc_resp-reg_C-effctor"/>
</dbReference>
<keyword evidence="5" id="KW-1185">Reference proteome</keyword>
<dbReference type="Pfam" id="PF00196">
    <property type="entry name" value="GerE"/>
    <property type="match status" value="1"/>
</dbReference>
<proteinExistence type="predicted"/>
<name>A0AAJ1UEH7_9RHOB</name>
<dbReference type="CDD" id="cd06170">
    <property type="entry name" value="LuxR_C_like"/>
    <property type="match status" value="1"/>
</dbReference>
<keyword evidence="2" id="KW-1133">Transmembrane helix</keyword>
<reference evidence="4" key="1">
    <citation type="submission" date="2022-07" db="EMBL/GenBank/DDBJ databases">
        <authorList>
            <person name="Otstavnykh N."/>
            <person name="Isaeva M."/>
            <person name="Bystritskaya E."/>
        </authorList>
    </citation>
    <scope>NUCLEOTIDE SEQUENCE</scope>
    <source>
        <strain evidence="4">10Alg 79</strain>
    </source>
</reference>
<feature type="transmembrane region" description="Helical" evidence="2">
    <location>
        <begin position="12"/>
        <end position="28"/>
    </location>
</feature>
<dbReference type="Proteomes" id="UP001227162">
    <property type="component" value="Unassembled WGS sequence"/>
</dbReference>
<gene>
    <name evidence="4" type="ORF">NOI20_10595</name>
</gene>
<evidence type="ECO:0000256" key="1">
    <source>
        <dbReference type="SAM" id="Coils"/>
    </source>
</evidence>
<comment type="caution">
    <text evidence="4">The sequence shown here is derived from an EMBL/GenBank/DDBJ whole genome shotgun (WGS) entry which is preliminary data.</text>
</comment>